<sequence length="108" mass="12807">MTSEQIIQILNPIAIYIKYILDIIADILLYILENIKEYLELYLSKHRLSYKQQIFNRLYGALYALIQIIAVYINLPFHILSPLRMVCAISSIHTLTEMKIYIYGYNLY</sequence>
<protein>
    <submittedName>
        <fullName evidence="2">Uncharacterized protein</fullName>
    </submittedName>
</protein>
<reference evidence="2" key="1">
    <citation type="submission" date="2018-09" db="EMBL/GenBank/DDBJ databases">
        <title>Comparative sequence analysis of Babesia apicoplast genomes of sheep originating from six regions.</title>
        <authorList>
            <person name="Wang X."/>
            <person name="Guan G."/>
        </authorList>
    </citation>
    <scope>NUCLEOTIDE SEQUENCE</scope>
</reference>
<feature type="transmembrane region" description="Helical" evidence="1">
    <location>
        <begin position="54"/>
        <end position="75"/>
    </location>
</feature>
<feature type="transmembrane region" description="Helical" evidence="1">
    <location>
        <begin position="13"/>
        <end position="33"/>
    </location>
</feature>
<keyword evidence="1" id="KW-0472">Membrane</keyword>
<organism evidence="2">
    <name type="scientific">Babesia sp. Dunhuang</name>
    <dbReference type="NCBI Taxonomy" id="1164853"/>
    <lineage>
        <taxon>Eukaryota</taxon>
        <taxon>Sar</taxon>
        <taxon>Alveolata</taxon>
        <taxon>Apicomplexa</taxon>
        <taxon>Aconoidasida</taxon>
        <taxon>Piroplasmida</taxon>
        <taxon>Babesiidae</taxon>
        <taxon>Babesia</taxon>
    </lineage>
</organism>
<accession>A0A411AD62</accession>
<keyword evidence="1" id="KW-0812">Transmembrane</keyword>
<proteinExistence type="predicted"/>
<dbReference type="EMBL" id="MH992225">
    <property type="protein sequence ID" value="QAX27015.1"/>
    <property type="molecule type" value="Genomic_DNA"/>
</dbReference>
<evidence type="ECO:0000256" key="1">
    <source>
        <dbReference type="SAM" id="Phobius"/>
    </source>
</evidence>
<keyword evidence="1" id="KW-1133">Transmembrane helix</keyword>
<evidence type="ECO:0000313" key="2">
    <source>
        <dbReference type="EMBL" id="QAX27015.1"/>
    </source>
</evidence>
<name>A0A411AD62_9APIC</name>
<dbReference type="AlphaFoldDB" id="A0A411AD62"/>